<evidence type="ECO:0000256" key="5">
    <source>
        <dbReference type="PROSITE-ProRule" id="PRU00221"/>
    </source>
</evidence>
<dbReference type="EMBL" id="KE651166">
    <property type="protein sequence ID" value="EEB07653.1"/>
    <property type="molecule type" value="Genomic_DNA"/>
</dbReference>
<dbReference type="HOGENOM" id="CLU_000288_57_16_1"/>
<dbReference type="InterPro" id="IPR015943">
    <property type="entry name" value="WD40/YVTN_repeat-like_dom_sf"/>
</dbReference>
<dbReference type="GO" id="GO:0110136">
    <property type="term" value="P:protein-RNA complex remodeling"/>
    <property type="evidence" value="ECO:0007669"/>
    <property type="project" value="EnsemblFungi"/>
</dbReference>
<dbReference type="STRING" id="402676.B6K132"/>
<evidence type="ECO:0000313" key="8">
    <source>
        <dbReference type="JaponicusDB" id="SJAG_02754"/>
    </source>
</evidence>
<evidence type="ECO:0000313" key="9">
    <source>
        <dbReference type="Proteomes" id="UP000001744"/>
    </source>
</evidence>
<dbReference type="PROSITE" id="PS50294">
    <property type="entry name" value="WD_REPEATS_REGION"/>
    <property type="match status" value="7"/>
</dbReference>
<feature type="repeat" description="WD" evidence="5">
    <location>
        <begin position="429"/>
        <end position="470"/>
    </location>
</feature>
<dbReference type="AlphaFoldDB" id="B6K132"/>
<evidence type="ECO:0000259" key="6">
    <source>
        <dbReference type="Pfam" id="PF08154"/>
    </source>
</evidence>
<sequence length="504" mass="56165">MATLLPPKSKKQKKEHANPISIEVPENFPLVQIEFKASDGSNSISSLLVPGNSSVKQLETLVNQLIGNKDDPVPLTFALEGDAGSNLEIPDNLYSTIFQPGLKKTEDHLTILYTPQAIFRVRAVTRCSAAMNGHDGTIIAAQFAPNNSSRLVTGSGDFTARLWDCDTDTPIATLRGHRNWVCCVAWAPDASVIATGSMDNTIRFWEPKKGLPQGEPLRRHTKPIMSLCWQPLHLCKNNESPKLVSGSKDNTVRIWNPKLRTLLFTLSGHTAPITCVKWAGNDWIYSASYDKTIRVWDAKDGKCLHILQAHAARINHLALSTDHILRTGAYDHTNFKPKSPEEERVRAKERYEEVIKSQGEERLVSASDDLQLMLWNPLKSTKPIAKMHGHQKVVNHASFSPDGRYIATASFDNSLRLWDGKTGKFIATLRGHVASVYQCAWSSDSRLLVSSSQDTTLKVWDVRTKQLKFDLPGHEDQVFAVDWAPDGQRVASGGADKKVRIWKH</sequence>
<feature type="repeat" description="WD" evidence="5">
    <location>
        <begin position="387"/>
        <end position="428"/>
    </location>
</feature>
<dbReference type="JaponicusDB" id="SJAG_02754">
    <property type="gene designation" value="rsa4"/>
</dbReference>
<dbReference type="CDD" id="cd00200">
    <property type="entry name" value="WD40"/>
    <property type="match status" value="1"/>
</dbReference>
<dbReference type="Gene3D" id="2.130.10.10">
    <property type="entry name" value="YVTN repeat-like/Quinoprotein amine dehydrogenase"/>
    <property type="match status" value="1"/>
</dbReference>
<dbReference type="SUPFAM" id="SSF50960">
    <property type="entry name" value="TolB, C-terminal domain"/>
    <property type="match status" value="1"/>
</dbReference>
<dbReference type="GO" id="GO:0000027">
    <property type="term" value="P:ribosomal large subunit assembly"/>
    <property type="evidence" value="ECO:0000318"/>
    <property type="project" value="GO_Central"/>
</dbReference>
<comment type="subcellular location">
    <subcellularLocation>
        <location evidence="1">Nucleus</location>
        <location evidence="1">Nucleolus</location>
    </subcellularLocation>
</comment>
<dbReference type="Pfam" id="PF08154">
    <property type="entry name" value="NLE"/>
    <property type="match status" value="1"/>
</dbReference>
<feature type="repeat" description="WD" evidence="5">
    <location>
        <begin position="471"/>
        <end position="504"/>
    </location>
</feature>
<feature type="repeat" description="WD" evidence="5">
    <location>
        <begin position="174"/>
        <end position="206"/>
    </location>
</feature>
<dbReference type="PANTHER" id="PTHR19848">
    <property type="entry name" value="WD40 REPEAT PROTEIN"/>
    <property type="match status" value="1"/>
</dbReference>
<dbReference type="InterPro" id="IPR001632">
    <property type="entry name" value="WD40_G-protein_beta-like"/>
</dbReference>
<dbReference type="RefSeq" id="XP_002173946.1">
    <property type="nucleotide sequence ID" value="XM_002173910.2"/>
</dbReference>
<dbReference type="InterPro" id="IPR020472">
    <property type="entry name" value="WD40_PAC1"/>
</dbReference>
<dbReference type="PRINTS" id="PR00319">
    <property type="entry name" value="GPROTEINB"/>
</dbReference>
<feature type="repeat" description="WD" evidence="5">
    <location>
        <begin position="266"/>
        <end position="306"/>
    </location>
</feature>
<keyword evidence="9" id="KW-1185">Reference proteome</keyword>
<reference evidence="7 9" key="1">
    <citation type="journal article" date="2011" name="Science">
        <title>Comparative functional genomics of the fission yeasts.</title>
        <authorList>
            <person name="Rhind N."/>
            <person name="Chen Z."/>
            <person name="Yassour M."/>
            <person name="Thompson D.A."/>
            <person name="Haas B.J."/>
            <person name="Habib N."/>
            <person name="Wapinski I."/>
            <person name="Roy S."/>
            <person name="Lin M.F."/>
            <person name="Heiman D.I."/>
            <person name="Young S.K."/>
            <person name="Furuya K."/>
            <person name="Guo Y."/>
            <person name="Pidoux A."/>
            <person name="Chen H.M."/>
            <person name="Robbertse B."/>
            <person name="Goldberg J.M."/>
            <person name="Aoki K."/>
            <person name="Bayne E.H."/>
            <person name="Berlin A.M."/>
            <person name="Desjardins C.A."/>
            <person name="Dobbs E."/>
            <person name="Dukaj L."/>
            <person name="Fan L."/>
            <person name="FitzGerald M.G."/>
            <person name="French C."/>
            <person name="Gujja S."/>
            <person name="Hansen K."/>
            <person name="Keifenheim D."/>
            <person name="Levin J.Z."/>
            <person name="Mosher R.A."/>
            <person name="Mueller C.A."/>
            <person name="Pfiffner J."/>
            <person name="Priest M."/>
            <person name="Russ C."/>
            <person name="Smialowska A."/>
            <person name="Swoboda P."/>
            <person name="Sykes S.M."/>
            <person name="Vaughn M."/>
            <person name="Vengrova S."/>
            <person name="Yoder R."/>
            <person name="Zeng Q."/>
            <person name="Allshire R."/>
            <person name="Baulcombe D."/>
            <person name="Birren B.W."/>
            <person name="Brown W."/>
            <person name="Ekwall K."/>
            <person name="Kellis M."/>
            <person name="Leatherwood J."/>
            <person name="Levin H."/>
            <person name="Margalit H."/>
            <person name="Martienssen R."/>
            <person name="Nieduszynski C.A."/>
            <person name="Spatafora J.W."/>
            <person name="Friedman N."/>
            <person name="Dalgaard J.Z."/>
            <person name="Baumann P."/>
            <person name="Niki H."/>
            <person name="Regev A."/>
            <person name="Nusbaum C."/>
        </authorList>
    </citation>
    <scope>NUCLEOTIDE SEQUENCE [LARGE SCALE GENOMIC DNA]</scope>
    <source>
        <strain evidence="9">yFS275 / FY16936</strain>
    </source>
</reference>
<keyword evidence="2 5" id="KW-0853">WD repeat</keyword>
<accession>B6K132</accession>
<dbReference type="VEuPathDB" id="FungiDB:SJAG_02754"/>
<name>B6K132_SCHJY</name>
<evidence type="ECO:0000313" key="7">
    <source>
        <dbReference type="EMBL" id="EEB07653.1"/>
    </source>
</evidence>
<feature type="repeat" description="WD" evidence="5">
    <location>
        <begin position="131"/>
        <end position="173"/>
    </location>
</feature>
<organism evidence="7 9">
    <name type="scientific">Schizosaccharomyces japonicus (strain yFS275 / FY16936)</name>
    <name type="common">Fission yeast</name>
    <dbReference type="NCBI Taxonomy" id="402676"/>
    <lineage>
        <taxon>Eukaryota</taxon>
        <taxon>Fungi</taxon>
        <taxon>Dikarya</taxon>
        <taxon>Ascomycota</taxon>
        <taxon>Taphrinomycotina</taxon>
        <taxon>Schizosaccharomycetes</taxon>
        <taxon>Schizosaccharomycetales</taxon>
        <taxon>Schizosaccharomycetaceae</taxon>
        <taxon>Schizosaccharomyces</taxon>
    </lineage>
</organism>
<dbReference type="SUPFAM" id="SSF50978">
    <property type="entry name" value="WD40 repeat-like"/>
    <property type="match status" value="1"/>
</dbReference>
<dbReference type="GeneID" id="7051129"/>
<dbReference type="Pfam" id="PF00400">
    <property type="entry name" value="WD40"/>
    <property type="match status" value="8"/>
</dbReference>
<dbReference type="InterPro" id="IPR001680">
    <property type="entry name" value="WD40_rpt"/>
</dbReference>
<evidence type="ECO:0000256" key="4">
    <source>
        <dbReference type="ARBA" id="ARBA00023242"/>
    </source>
</evidence>
<gene>
    <name evidence="8" type="primary">rsa4</name>
    <name evidence="7" type="ORF">SJAG_02754</name>
</gene>
<dbReference type="PROSITE" id="PS00678">
    <property type="entry name" value="WD_REPEATS_1"/>
    <property type="match status" value="2"/>
</dbReference>
<dbReference type="PRINTS" id="PR00320">
    <property type="entry name" value="GPROTEINBRPT"/>
</dbReference>
<dbReference type="GO" id="GO:0005730">
    <property type="term" value="C:nucleolus"/>
    <property type="evidence" value="ECO:0000318"/>
    <property type="project" value="GO_Central"/>
</dbReference>
<dbReference type="InterPro" id="IPR012972">
    <property type="entry name" value="NLE"/>
</dbReference>
<keyword evidence="4" id="KW-0539">Nucleus</keyword>
<proteinExistence type="predicted"/>
<feature type="repeat" description="WD" evidence="5">
    <location>
        <begin position="217"/>
        <end position="256"/>
    </location>
</feature>
<protein>
    <submittedName>
        <fullName evidence="7">Notchless-like protein</fullName>
    </submittedName>
</protein>
<dbReference type="InterPro" id="IPR036322">
    <property type="entry name" value="WD40_repeat_dom_sf"/>
</dbReference>
<keyword evidence="3" id="KW-0677">Repeat</keyword>
<dbReference type="PROSITE" id="PS50082">
    <property type="entry name" value="WD_REPEATS_2"/>
    <property type="match status" value="7"/>
</dbReference>
<dbReference type="OMA" id="AWEPYHR"/>
<dbReference type="SMART" id="SM00320">
    <property type="entry name" value="WD40"/>
    <property type="match status" value="8"/>
</dbReference>
<dbReference type="OrthoDB" id="10267436at2759"/>
<dbReference type="InterPro" id="IPR019775">
    <property type="entry name" value="WD40_repeat_CS"/>
</dbReference>
<dbReference type="PANTHER" id="PTHR19848:SF0">
    <property type="entry name" value="NOTCHLESS PROTEIN HOMOLOG 1"/>
    <property type="match status" value="1"/>
</dbReference>
<feature type="domain" description="NLE" evidence="6">
    <location>
        <begin position="31"/>
        <end position="82"/>
    </location>
</feature>
<evidence type="ECO:0000256" key="2">
    <source>
        <dbReference type="ARBA" id="ARBA00022574"/>
    </source>
</evidence>
<dbReference type="eggNOG" id="KOG0271">
    <property type="taxonomic scope" value="Eukaryota"/>
</dbReference>
<evidence type="ECO:0000256" key="1">
    <source>
        <dbReference type="ARBA" id="ARBA00004604"/>
    </source>
</evidence>
<dbReference type="Proteomes" id="UP000001744">
    <property type="component" value="Unassembled WGS sequence"/>
</dbReference>
<evidence type="ECO:0000256" key="3">
    <source>
        <dbReference type="ARBA" id="ARBA00022737"/>
    </source>
</evidence>